<dbReference type="RefSeq" id="XP_068346043.1">
    <property type="nucleotide sequence ID" value="XM_068513393.1"/>
</dbReference>
<keyword evidence="2" id="KW-0378">Hydrolase</keyword>
<feature type="signal peptide" evidence="3">
    <location>
        <begin position="1"/>
        <end position="21"/>
    </location>
</feature>
<comment type="similarity">
    <text evidence="1">Belongs to the DNase II family.</text>
</comment>
<dbReference type="Pfam" id="PF03265">
    <property type="entry name" value="DNase_II"/>
    <property type="match status" value="1"/>
</dbReference>
<evidence type="ECO:0000256" key="1">
    <source>
        <dbReference type="ARBA" id="ARBA00007527"/>
    </source>
</evidence>
<dbReference type="AlphaFoldDB" id="A0A1J4J0G7"/>
<evidence type="ECO:0000313" key="5">
    <source>
        <dbReference type="Proteomes" id="UP000179807"/>
    </source>
</evidence>
<name>A0A1J4J0G7_9EUKA</name>
<evidence type="ECO:0000313" key="4">
    <source>
        <dbReference type="EMBL" id="OHS92906.1"/>
    </source>
</evidence>
<organism evidence="4 5">
    <name type="scientific">Tritrichomonas foetus</name>
    <dbReference type="NCBI Taxonomy" id="1144522"/>
    <lineage>
        <taxon>Eukaryota</taxon>
        <taxon>Metamonada</taxon>
        <taxon>Parabasalia</taxon>
        <taxon>Tritrichomonadida</taxon>
        <taxon>Tritrichomonadidae</taxon>
        <taxon>Tritrichomonas</taxon>
    </lineage>
</organism>
<keyword evidence="3" id="KW-0732">Signal</keyword>
<keyword evidence="5" id="KW-1185">Reference proteome</keyword>
<feature type="chain" id="PRO_5012407723" evidence="3">
    <location>
        <begin position="22"/>
        <end position="337"/>
    </location>
</feature>
<dbReference type="CDD" id="cd09120">
    <property type="entry name" value="PLDc_DNaseII_1"/>
    <property type="match status" value="1"/>
</dbReference>
<dbReference type="VEuPathDB" id="TrichDB:TRFO_40761"/>
<evidence type="ECO:0000256" key="2">
    <source>
        <dbReference type="ARBA" id="ARBA00022801"/>
    </source>
</evidence>
<dbReference type="Proteomes" id="UP000179807">
    <property type="component" value="Unassembled WGS sequence"/>
</dbReference>
<dbReference type="PANTHER" id="PTHR10858:SF23">
    <property type="entry name" value="DEOXYRIBONUCLEASE II"/>
    <property type="match status" value="1"/>
</dbReference>
<accession>A0A1J4J0G7</accession>
<reference evidence="4" key="1">
    <citation type="submission" date="2016-10" db="EMBL/GenBank/DDBJ databases">
        <authorList>
            <person name="Benchimol M."/>
            <person name="Almeida L.G."/>
            <person name="Vasconcelos A.T."/>
            <person name="Perreira-Neves A."/>
            <person name="Rosa I.A."/>
            <person name="Tasca T."/>
            <person name="Bogo M.R."/>
            <person name="de Souza W."/>
        </authorList>
    </citation>
    <scope>NUCLEOTIDE SEQUENCE [LARGE SCALE GENOMIC DNA]</scope>
    <source>
        <strain evidence="4">K</strain>
    </source>
</reference>
<dbReference type="GO" id="GO:0004531">
    <property type="term" value="F:deoxyribonuclease II activity"/>
    <property type="evidence" value="ECO:0007669"/>
    <property type="project" value="InterPro"/>
</dbReference>
<dbReference type="EMBL" id="MLAK01001454">
    <property type="protein sequence ID" value="OHS92906.1"/>
    <property type="molecule type" value="Genomic_DNA"/>
</dbReference>
<evidence type="ECO:0000256" key="3">
    <source>
        <dbReference type="SAM" id="SignalP"/>
    </source>
</evidence>
<comment type="caution">
    <text evidence="4">The sequence shown here is derived from an EMBL/GenBank/DDBJ whole genome shotgun (WGS) entry which is preliminary data.</text>
</comment>
<proteinExistence type="inferred from homology"/>
<dbReference type="InterPro" id="IPR004947">
    <property type="entry name" value="DNase_II"/>
</dbReference>
<protein>
    <submittedName>
        <fullName evidence="4">Plancitoxin-1</fullName>
    </submittedName>
</protein>
<dbReference type="PANTHER" id="PTHR10858">
    <property type="entry name" value="DEOXYRIBONUCLEASE II"/>
    <property type="match status" value="1"/>
</dbReference>
<dbReference type="OrthoDB" id="10261598at2759"/>
<gene>
    <name evidence="4" type="ORF">TRFO_40761</name>
</gene>
<sequence>MLFLILTSLCILSCKSPIGSSVPWYAAFKVPKISDKIPTHATGLGYFYRDDNTQLTEGPEDLNSSYNNPLYETLKQMYTGSSDIGYLLFSDQPPGDKDASSSRAHLKGVMVFDSDNGIYLVHSTPRFPNDPATGEFSYPDSGVTYGQSFLCMTLEHEELDKIAKSYLIEFPYIYASNEPDFTESKLPYVKDLLDSKWNKNEDTFIAEIKTASKTFKLFGKSNSWNYDIYHDLIALNLQKDTFSSTWSNGVGTMTSDCSGDYYAINVLYVNFGSAEWQRSKDHSKWAVSGSHVCIGGINRQESQKKRGGDAFCVDYNPFAQEILSVISSYEECSNESS</sequence>
<dbReference type="GeneID" id="94848097"/>